<dbReference type="NCBIfam" id="TIGR00706">
    <property type="entry name" value="SppA_dom"/>
    <property type="match status" value="1"/>
</dbReference>
<evidence type="ECO:0000256" key="6">
    <source>
        <dbReference type="ARBA" id="ARBA00023136"/>
    </source>
</evidence>
<feature type="domain" description="Peptidase S49" evidence="10">
    <location>
        <begin position="429"/>
        <end position="578"/>
    </location>
</feature>
<dbReference type="KEGG" id="fli:Fleli_1769"/>
<keyword evidence="4" id="KW-0378">Hydrolase</keyword>
<dbReference type="AlphaFoldDB" id="I4AJN3"/>
<dbReference type="PANTHER" id="PTHR33209:SF1">
    <property type="entry name" value="PEPTIDASE S49 DOMAIN-CONTAINING PROTEIN"/>
    <property type="match status" value="1"/>
</dbReference>
<dbReference type="Gene3D" id="6.20.330.10">
    <property type="match status" value="1"/>
</dbReference>
<keyword evidence="9" id="KW-0812">Transmembrane</keyword>
<dbReference type="GO" id="GO:0016020">
    <property type="term" value="C:membrane"/>
    <property type="evidence" value="ECO:0007669"/>
    <property type="project" value="UniProtKB-SubCell"/>
</dbReference>
<accession>I4AJN3</accession>
<proteinExistence type="inferred from homology"/>
<dbReference type="GO" id="GO:0008236">
    <property type="term" value="F:serine-type peptidase activity"/>
    <property type="evidence" value="ECO:0007669"/>
    <property type="project" value="UniProtKB-KW"/>
</dbReference>
<name>I4AJN3_BERLS</name>
<dbReference type="InterPro" id="IPR004634">
    <property type="entry name" value="Pept_S49_pIV"/>
</dbReference>
<dbReference type="InterPro" id="IPR004635">
    <property type="entry name" value="Pept_S49_SppA"/>
</dbReference>
<dbReference type="GO" id="GO:0006465">
    <property type="term" value="P:signal peptide processing"/>
    <property type="evidence" value="ECO:0007669"/>
    <property type="project" value="InterPro"/>
</dbReference>
<sequence>MSEPTDPLNTENTNPQRQAENQANRRKPQATRQNKANRPSLGQNILGFIKIAFATAFGIGIFICIMGFLFLIVGATSSSEIEIAEKSVLKISLGQSIVEYSKNDPVADLMAELQGGSTPLSLVNIKAALKKAKTDDNIKGIYLDVTDVPVGFAMLEEIHAALLDFKTSNKFIYAYSKYYGEKGYYLASTADEIYLYPQGALEMNGFFSQVPFFKKMLDKLEIEPRIYKVGTFKSAVEPFILEEMSDANREQTSVYLNSLYDTYLKNVAKTNTESGRKMTAEELREISNKMLIREAGDAITHKLINDTLYYDQVESKIKVALGILSMKENNDETTSNKKKISFVSLPKYIKTLSTEREGDTDKRIAIIVGEGSIVDGQGSQGEIGGDAIAAAIRKARKDKRVKAIVLRINSGGGSALASDIMWREVMLARKEKPIIASMSDVAASGGYYMAMACDTIVAHPNTITGSIGIFGILPGLDKFAENKIGITFDGVKTAEFADMGYPTRQSSAAEDSIIQMSVNRGYIDFTSKAAQGRKMQVEKLREYAEGRVWTGIDAKERGLVDVLGSLDDAIVIAANSAGLGEDYQVRYYPEPASLINQILNQGEQAKQRAIQEELGSFYKFYKYYNDLKTMQGIQARLILDAQNIE</sequence>
<evidence type="ECO:0000256" key="4">
    <source>
        <dbReference type="ARBA" id="ARBA00022801"/>
    </source>
</evidence>
<comment type="subcellular location">
    <subcellularLocation>
        <location evidence="1">Membrane</location>
    </subcellularLocation>
</comment>
<evidence type="ECO:0000256" key="8">
    <source>
        <dbReference type="SAM" id="MobiDB-lite"/>
    </source>
</evidence>
<evidence type="ECO:0000313" key="11">
    <source>
        <dbReference type="EMBL" id="AFM04168.1"/>
    </source>
</evidence>
<dbReference type="PATRIC" id="fig|880071.3.peg.1744"/>
<keyword evidence="6 9" id="KW-0472">Membrane</keyword>
<evidence type="ECO:0000256" key="1">
    <source>
        <dbReference type="ARBA" id="ARBA00004370"/>
    </source>
</evidence>
<keyword evidence="9" id="KW-1133">Transmembrane helix</keyword>
<evidence type="ECO:0000256" key="3">
    <source>
        <dbReference type="ARBA" id="ARBA00022670"/>
    </source>
</evidence>
<dbReference type="Proteomes" id="UP000006054">
    <property type="component" value="Chromosome"/>
</dbReference>
<gene>
    <name evidence="11" type="ordered locus">Fleli_1769</name>
</gene>
<feature type="compositionally biased region" description="Polar residues" evidence="8">
    <location>
        <begin position="7"/>
        <end position="22"/>
    </location>
</feature>
<feature type="active site" description="Nucleophile" evidence="7">
    <location>
        <position position="444"/>
    </location>
</feature>
<evidence type="ECO:0000256" key="5">
    <source>
        <dbReference type="ARBA" id="ARBA00022825"/>
    </source>
</evidence>
<dbReference type="Pfam" id="PF01343">
    <property type="entry name" value="Peptidase_S49"/>
    <property type="match status" value="2"/>
</dbReference>
<dbReference type="SUPFAM" id="SSF52096">
    <property type="entry name" value="ClpP/crotonase"/>
    <property type="match status" value="2"/>
</dbReference>
<keyword evidence="12" id="KW-1185">Reference proteome</keyword>
<feature type="active site" description="Proton donor/acceptor" evidence="7">
    <location>
        <position position="233"/>
    </location>
</feature>
<dbReference type="CDD" id="cd07018">
    <property type="entry name" value="S49_SppA_67K_type"/>
    <property type="match status" value="1"/>
</dbReference>
<evidence type="ECO:0000256" key="7">
    <source>
        <dbReference type="PIRSR" id="PIRSR001217-1"/>
    </source>
</evidence>
<evidence type="ECO:0000256" key="2">
    <source>
        <dbReference type="ARBA" id="ARBA00008683"/>
    </source>
</evidence>
<dbReference type="CDD" id="cd07023">
    <property type="entry name" value="S49_Sppa_N_C"/>
    <property type="match status" value="1"/>
</dbReference>
<evidence type="ECO:0000313" key="12">
    <source>
        <dbReference type="Proteomes" id="UP000006054"/>
    </source>
</evidence>
<feature type="transmembrane region" description="Helical" evidence="9">
    <location>
        <begin position="45"/>
        <end position="73"/>
    </location>
</feature>
<organism evidence="11 12">
    <name type="scientific">Bernardetia litoralis (strain ATCC 23117 / DSM 6794 / NBRC 15988 / NCIMB 1366 / Fx l1 / Sio-4)</name>
    <name type="common">Flexibacter litoralis</name>
    <dbReference type="NCBI Taxonomy" id="880071"/>
    <lineage>
        <taxon>Bacteria</taxon>
        <taxon>Pseudomonadati</taxon>
        <taxon>Bacteroidota</taxon>
        <taxon>Cytophagia</taxon>
        <taxon>Cytophagales</taxon>
        <taxon>Bernardetiaceae</taxon>
        <taxon>Bernardetia</taxon>
    </lineage>
</organism>
<dbReference type="InterPro" id="IPR029045">
    <property type="entry name" value="ClpP/crotonase-like_dom_sf"/>
</dbReference>
<dbReference type="RefSeq" id="WP_014797621.1">
    <property type="nucleotide sequence ID" value="NC_018018.1"/>
</dbReference>
<dbReference type="InterPro" id="IPR002142">
    <property type="entry name" value="Peptidase_S49"/>
</dbReference>
<comment type="similarity">
    <text evidence="2">Belongs to the peptidase S49 family.</text>
</comment>
<dbReference type="eggNOG" id="COG0616">
    <property type="taxonomic scope" value="Bacteria"/>
</dbReference>
<dbReference type="STRING" id="880071.Fleli_1769"/>
<dbReference type="PIRSF" id="PIRSF001217">
    <property type="entry name" value="Protease_4_SppA"/>
    <property type="match status" value="1"/>
</dbReference>
<dbReference type="InterPro" id="IPR047272">
    <property type="entry name" value="S49_SppA_C"/>
</dbReference>
<protein>
    <submittedName>
        <fullName evidence="11">Signal peptide peptidase SppA, 67K type</fullName>
    </submittedName>
</protein>
<keyword evidence="3" id="KW-0645">Protease</keyword>
<dbReference type="OrthoDB" id="9764363at2"/>
<reference evidence="12" key="1">
    <citation type="submission" date="2012-06" db="EMBL/GenBank/DDBJ databases">
        <title>The complete genome of Flexibacter litoralis DSM 6794.</title>
        <authorList>
            <person name="Lucas S."/>
            <person name="Copeland A."/>
            <person name="Lapidus A."/>
            <person name="Glavina del Rio T."/>
            <person name="Dalin E."/>
            <person name="Tice H."/>
            <person name="Bruce D."/>
            <person name="Goodwin L."/>
            <person name="Pitluck S."/>
            <person name="Peters L."/>
            <person name="Ovchinnikova G."/>
            <person name="Lu M."/>
            <person name="Kyrpides N."/>
            <person name="Mavromatis K."/>
            <person name="Ivanova N."/>
            <person name="Brettin T."/>
            <person name="Detter J.C."/>
            <person name="Han C."/>
            <person name="Larimer F."/>
            <person name="Land M."/>
            <person name="Hauser L."/>
            <person name="Markowitz V."/>
            <person name="Cheng J.-F."/>
            <person name="Hugenholtz P."/>
            <person name="Woyke T."/>
            <person name="Wu D."/>
            <person name="Spring S."/>
            <person name="Lang E."/>
            <person name="Kopitz M."/>
            <person name="Brambilla E."/>
            <person name="Klenk H.-P."/>
            <person name="Eisen J.A."/>
        </authorList>
    </citation>
    <scope>NUCLEOTIDE SEQUENCE [LARGE SCALE GENOMIC DNA]</scope>
    <source>
        <strain evidence="12">ATCC 23117 / DSM 6794 / NBRC 15988 / NCIMB 1366 / Sio-4</strain>
    </source>
</reference>
<dbReference type="NCBIfam" id="TIGR00705">
    <property type="entry name" value="SppA_67K"/>
    <property type="match status" value="1"/>
</dbReference>
<dbReference type="EMBL" id="CP003345">
    <property type="protein sequence ID" value="AFM04168.1"/>
    <property type="molecule type" value="Genomic_DNA"/>
</dbReference>
<dbReference type="HOGENOM" id="CLU_008856_1_1_10"/>
<dbReference type="InterPro" id="IPR047217">
    <property type="entry name" value="S49_SppA_67K_type_N"/>
</dbReference>
<evidence type="ECO:0000259" key="10">
    <source>
        <dbReference type="Pfam" id="PF01343"/>
    </source>
</evidence>
<evidence type="ECO:0000256" key="9">
    <source>
        <dbReference type="SAM" id="Phobius"/>
    </source>
</evidence>
<dbReference type="Gene3D" id="3.90.226.10">
    <property type="entry name" value="2-enoyl-CoA Hydratase, Chain A, domain 1"/>
    <property type="match status" value="3"/>
</dbReference>
<feature type="region of interest" description="Disordered" evidence="8">
    <location>
        <begin position="1"/>
        <end position="37"/>
    </location>
</feature>
<dbReference type="PANTHER" id="PTHR33209">
    <property type="entry name" value="PROTEASE 4"/>
    <property type="match status" value="1"/>
</dbReference>
<feature type="domain" description="Peptidase S49" evidence="10">
    <location>
        <begin position="165"/>
        <end position="319"/>
    </location>
</feature>
<keyword evidence="5" id="KW-0720">Serine protease</keyword>